<comment type="caution">
    <text evidence="2">The sequence shown here is derived from an EMBL/GenBank/DDBJ whole genome shotgun (WGS) entry which is preliminary data.</text>
</comment>
<gene>
    <name evidence="2" type="ORF">VKT23_014026</name>
</gene>
<proteinExistence type="predicted"/>
<keyword evidence="3" id="KW-1185">Reference proteome</keyword>
<name>A0ABR1J2B6_9AGAR</name>
<dbReference type="EMBL" id="JBANRG010000040">
    <property type="protein sequence ID" value="KAK7447768.1"/>
    <property type="molecule type" value="Genomic_DNA"/>
</dbReference>
<feature type="compositionally biased region" description="Basic and acidic residues" evidence="1">
    <location>
        <begin position="61"/>
        <end position="75"/>
    </location>
</feature>
<dbReference type="PROSITE" id="PS00018">
    <property type="entry name" value="EF_HAND_1"/>
    <property type="match status" value="1"/>
</dbReference>
<feature type="region of interest" description="Disordered" evidence="1">
    <location>
        <begin position="59"/>
        <end position="92"/>
    </location>
</feature>
<evidence type="ECO:0008006" key="4">
    <source>
        <dbReference type="Google" id="ProtNLM"/>
    </source>
</evidence>
<protein>
    <recommendedName>
        <fullName evidence="4">EF-hand domain-containing protein</fullName>
    </recommendedName>
</protein>
<dbReference type="Proteomes" id="UP001498398">
    <property type="component" value="Unassembled WGS sequence"/>
</dbReference>
<reference evidence="2 3" key="1">
    <citation type="submission" date="2024-01" db="EMBL/GenBank/DDBJ databases">
        <title>A draft genome for the cacao thread blight pathogen Marasmiellus scandens.</title>
        <authorList>
            <person name="Baruah I.K."/>
            <person name="Leung J."/>
            <person name="Bukari Y."/>
            <person name="Amoako-Attah I."/>
            <person name="Meinhardt L.W."/>
            <person name="Bailey B.A."/>
            <person name="Cohen S.P."/>
        </authorList>
    </citation>
    <scope>NUCLEOTIDE SEQUENCE [LARGE SCALE GENOMIC DNA]</scope>
    <source>
        <strain evidence="2 3">GH-19</strain>
    </source>
</reference>
<organism evidence="2 3">
    <name type="scientific">Marasmiellus scandens</name>
    <dbReference type="NCBI Taxonomy" id="2682957"/>
    <lineage>
        <taxon>Eukaryota</taxon>
        <taxon>Fungi</taxon>
        <taxon>Dikarya</taxon>
        <taxon>Basidiomycota</taxon>
        <taxon>Agaricomycotina</taxon>
        <taxon>Agaricomycetes</taxon>
        <taxon>Agaricomycetidae</taxon>
        <taxon>Agaricales</taxon>
        <taxon>Marasmiineae</taxon>
        <taxon>Omphalotaceae</taxon>
        <taxon>Marasmiellus</taxon>
    </lineage>
</organism>
<dbReference type="InterPro" id="IPR018247">
    <property type="entry name" value="EF_Hand_1_Ca_BS"/>
</dbReference>
<accession>A0ABR1J2B6</accession>
<evidence type="ECO:0000313" key="2">
    <source>
        <dbReference type="EMBL" id="KAK7447768.1"/>
    </source>
</evidence>
<evidence type="ECO:0000256" key="1">
    <source>
        <dbReference type="SAM" id="MobiDB-lite"/>
    </source>
</evidence>
<sequence length="412" mass="47962">MDKEQISEVLQDLNQSLRTQLQSKSPQTKKWATGVGKLLGRMMEAVREAQDDNFVAEAANGEERTESEVGGDDRQSQLNDYEDIDHPLERSNQRYEGVRERIEFLIADMDEGGRIELDELFSYLRRSDGTRKEKEDRALVMLLRRYRLEDRGSWQAAFRRKGEIGNESPSFSQQLRDSIQTEEVDKRIVRVHNALTKGEGDTLNEIVEHIMSTCALIMFASDYNSFTSGKGGRKRKKILVEKIFQSDSRYRDLFDGLSNTEEVQKMTELHEEFAQFRKEFDSITQARNRLLQVYESFGMGVFLDPFWNIENLSRARRTPMFARILSELPEYIPRDRYDWSLSGLTEDQENAFHIVVWILAEKDPSFVSVFVKLMNHHPCDIIRHRDSLQKGEQGYLEPLEYEIGESEVSEGE</sequence>
<evidence type="ECO:0000313" key="3">
    <source>
        <dbReference type="Proteomes" id="UP001498398"/>
    </source>
</evidence>